<evidence type="ECO:0000256" key="5">
    <source>
        <dbReference type="HAMAP-Rule" id="MF_03012"/>
    </source>
</evidence>
<dbReference type="HOGENOM" id="CLU_035254_0_1_1"/>
<dbReference type="InParanoid" id="A0A0D1XHC8"/>
<dbReference type="OrthoDB" id="10267031at2759"/>
<dbReference type="AlphaFoldDB" id="A0A0D1XHC8"/>
<accession>A0A0D1XHC8</accession>
<protein>
    <recommendedName>
        <fullName evidence="5">Eukaryotic translation initiation factor 3 subunit M</fullName>
        <shortName evidence="5">eIF3m</shortName>
    </recommendedName>
</protein>
<name>A0A0D1XHC8_9PEZI</name>
<dbReference type="SMART" id="SM00088">
    <property type="entry name" value="PINT"/>
    <property type="match status" value="1"/>
</dbReference>
<evidence type="ECO:0000313" key="9">
    <source>
        <dbReference type="Proteomes" id="UP000053259"/>
    </source>
</evidence>
<proteinExistence type="inferred from homology"/>
<evidence type="ECO:0000313" key="8">
    <source>
        <dbReference type="EMBL" id="KIW01626.1"/>
    </source>
</evidence>
<dbReference type="GO" id="GO:0016282">
    <property type="term" value="C:eukaryotic 43S preinitiation complex"/>
    <property type="evidence" value="ECO:0007669"/>
    <property type="project" value="UniProtKB-UniRule"/>
</dbReference>
<dbReference type="Pfam" id="PF18005">
    <property type="entry name" value="eIF3m_C_helix"/>
    <property type="match status" value="1"/>
</dbReference>
<dbReference type="PANTHER" id="PTHR15350:SF2">
    <property type="entry name" value="EUKARYOTIC TRANSLATION INITIATION FACTOR 3 SUBUNIT M"/>
    <property type="match status" value="1"/>
</dbReference>
<dbReference type="InterPro" id="IPR027528">
    <property type="entry name" value="eIF3m"/>
</dbReference>
<sequence>MPAPSNTLLIEGSFEELSDELAQYIDSLRKAQNVEGGPIQPEVSSLVQEKKTEDALKKLVGAASILNAAPEKDIVAAYNLLIHIIRQAPKPEMFLNRICQYLSKPITSSPQNGTGLALSILSTIFNTVPADNEARFHIFRAILSVVKNSGNFETLKPQLKNLDQWIAQWDIDAEEQRQLFLEISETAEASGETDDSYEYLIRALRTIPADEASSEEAQKLSQQALKAALLHPAHFDFEDLNSLDAVQALKNSDAVAFELLEIFTADNLESFNDFKTEHDGWLESHGLDEAVLDRKMRLLTLASLAAHENQKRTLSYTQIAKALQVPEDEVEMWVIDVIRAGLVEGKLSQLNQQFLIHRSTYRVFGEKQWQEVSARLDMWRSSLTEILGVIRAEKENFLQQKEQELKEAEAKASGAGEGEKERGGRGEGRGGFRGGRGRGGGAAGNREAAAPPPAATEIESEA</sequence>
<evidence type="ECO:0000256" key="6">
    <source>
        <dbReference type="SAM" id="MobiDB-lite"/>
    </source>
</evidence>
<dbReference type="PROSITE" id="PS50250">
    <property type="entry name" value="PCI"/>
    <property type="match status" value="1"/>
</dbReference>
<gene>
    <name evidence="8" type="ORF">PV09_06814</name>
</gene>
<evidence type="ECO:0000256" key="4">
    <source>
        <dbReference type="ARBA" id="ARBA00022917"/>
    </source>
</evidence>
<dbReference type="RefSeq" id="XP_016211495.1">
    <property type="nucleotide sequence ID" value="XM_016360509.1"/>
</dbReference>
<dbReference type="HAMAP" id="MF_03012">
    <property type="entry name" value="eIF3m"/>
    <property type="match status" value="1"/>
</dbReference>
<dbReference type="InterPro" id="IPR000717">
    <property type="entry name" value="PCI_dom"/>
</dbReference>
<keyword evidence="3 5" id="KW-0396">Initiation factor</keyword>
<organism evidence="8 9">
    <name type="scientific">Verruconis gallopava</name>
    <dbReference type="NCBI Taxonomy" id="253628"/>
    <lineage>
        <taxon>Eukaryota</taxon>
        <taxon>Fungi</taxon>
        <taxon>Dikarya</taxon>
        <taxon>Ascomycota</taxon>
        <taxon>Pezizomycotina</taxon>
        <taxon>Dothideomycetes</taxon>
        <taxon>Pleosporomycetidae</taxon>
        <taxon>Venturiales</taxon>
        <taxon>Sympoventuriaceae</taxon>
        <taxon>Verruconis</taxon>
    </lineage>
</organism>
<dbReference type="InterPro" id="IPR040750">
    <property type="entry name" value="eIF3m_C_helix"/>
</dbReference>
<evidence type="ECO:0000256" key="2">
    <source>
        <dbReference type="ARBA" id="ARBA00022490"/>
    </source>
</evidence>
<dbReference type="GO" id="GO:0033290">
    <property type="term" value="C:eukaryotic 48S preinitiation complex"/>
    <property type="evidence" value="ECO:0007669"/>
    <property type="project" value="UniProtKB-UniRule"/>
</dbReference>
<comment type="similarity">
    <text evidence="1">Belongs to the CSN7/EIF3M family. CSN7 subfamily.</text>
</comment>
<dbReference type="Pfam" id="PF01399">
    <property type="entry name" value="PCI"/>
    <property type="match status" value="1"/>
</dbReference>
<dbReference type="InterPro" id="IPR045237">
    <property type="entry name" value="COPS7/eIF3m"/>
</dbReference>
<feature type="region of interest" description="Disordered" evidence="6">
    <location>
        <begin position="403"/>
        <end position="462"/>
    </location>
</feature>
<dbReference type="Proteomes" id="UP000053259">
    <property type="component" value="Unassembled WGS sequence"/>
</dbReference>
<dbReference type="GO" id="GO:0071541">
    <property type="term" value="C:eukaryotic translation initiation factor 3 complex, eIF3m"/>
    <property type="evidence" value="ECO:0007669"/>
    <property type="project" value="UniProtKB-UniRule"/>
</dbReference>
<dbReference type="EMBL" id="KN847553">
    <property type="protein sequence ID" value="KIW01626.1"/>
    <property type="molecule type" value="Genomic_DNA"/>
</dbReference>
<feature type="compositionally biased region" description="Basic and acidic residues" evidence="6">
    <location>
        <begin position="417"/>
        <end position="430"/>
    </location>
</feature>
<comment type="function">
    <text evidence="5">Component of the eukaryotic translation initiation factor 3 (eIF-3) complex, which is involved in protein synthesis of a specialized repertoire of mRNAs and, together with other initiation factors, stimulates binding of mRNA and methionyl-tRNAi to the 40S ribosome. The eIF-3 complex specifically targets and initiates translation of a subset of mRNAs involved in cell proliferation.</text>
</comment>
<dbReference type="GeneID" id="27314787"/>
<comment type="subcellular location">
    <subcellularLocation>
        <location evidence="5">Cytoplasm</location>
    </subcellularLocation>
</comment>
<feature type="compositionally biased region" description="Gly residues" evidence="6">
    <location>
        <begin position="431"/>
        <end position="443"/>
    </location>
</feature>
<dbReference type="GO" id="GO:0001732">
    <property type="term" value="P:formation of cytoplasmic translation initiation complex"/>
    <property type="evidence" value="ECO:0007669"/>
    <property type="project" value="UniProtKB-UniRule"/>
</dbReference>
<dbReference type="VEuPathDB" id="FungiDB:PV09_06814"/>
<dbReference type="GO" id="GO:0003743">
    <property type="term" value="F:translation initiation factor activity"/>
    <property type="evidence" value="ECO:0007669"/>
    <property type="project" value="UniProtKB-UniRule"/>
</dbReference>
<comment type="subunit">
    <text evidence="5">Component of the eukaryotic translation initiation factor 3 (eIF-3) complex.</text>
</comment>
<comment type="similarity">
    <text evidence="5">Belongs to the eIF-3 subunit M family.</text>
</comment>
<keyword evidence="4 5" id="KW-0648">Protein biosynthesis</keyword>
<keyword evidence="2 5" id="KW-0963">Cytoplasm</keyword>
<reference evidence="8 9" key="1">
    <citation type="submission" date="2015-01" db="EMBL/GenBank/DDBJ databases">
        <title>The Genome Sequence of Ochroconis gallopava CBS43764.</title>
        <authorList>
            <consortium name="The Broad Institute Genomics Platform"/>
            <person name="Cuomo C."/>
            <person name="de Hoog S."/>
            <person name="Gorbushina A."/>
            <person name="Stielow B."/>
            <person name="Teixiera M."/>
            <person name="Abouelleil A."/>
            <person name="Chapman S.B."/>
            <person name="Priest M."/>
            <person name="Young S.K."/>
            <person name="Wortman J."/>
            <person name="Nusbaum C."/>
            <person name="Birren B."/>
        </authorList>
    </citation>
    <scope>NUCLEOTIDE SEQUENCE [LARGE SCALE GENOMIC DNA]</scope>
    <source>
        <strain evidence="8 9">CBS 43764</strain>
    </source>
</reference>
<evidence type="ECO:0000256" key="1">
    <source>
        <dbReference type="ARBA" id="ARBA00008482"/>
    </source>
</evidence>
<feature type="domain" description="PCI" evidence="7">
    <location>
        <begin position="195"/>
        <end position="361"/>
    </location>
</feature>
<evidence type="ECO:0000256" key="3">
    <source>
        <dbReference type="ARBA" id="ARBA00022540"/>
    </source>
</evidence>
<evidence type="ECO:0000259" key="7">
    <source>
        <dbReference type="PROSITE" id="PS50250"/>
    </source>
</evidence>
<dbReference type="STRING" id="253628.A0A0D1XHC8"/>
<dbReference type="PANTHER" id="PTHR15350">
    <property type="entry name" value="COP9 SIGNALOSOME COMPLEX SUBUNIT 7/DENDRITIC CELL PROTEIN GA17"/>
    <property type="match status" value="1"/>
</dbReference>
<keyword evidence="9" id="KW-1185">Reference proteome</keyword>